<feature type="region of interest" description="Disordered" evidence="6">
    <location>
        <begin position="349"/>
        <end position="413"/>
    </location>
</feature>
<dbReference type="GeneID" id="18935228"/>
<dbReference type="GO" id="GO:0005694">
    <property type="term" value="C:chromosome"/>
    <property type="evidence" value="ECO:0007669"/>
    <property type="project" value="TreeGrafter"/>
</dbReference>
<dbReference type="GO" id="GO:0005737">
    <property type="term" value="C:cytoplasm"/>
    <property type="evidence" value="ECO:0007669"/>
    <property type="project" value="TreeGrafter"/>
</dbReference>
<gene>
    <name evidence="7" type="ORF">MELLADRAFT_89519</name>
</gene>
<comment type="similarity">
    <text evidence="1">Belongs to the helicase family. RecQ subfamily.</text>
</comment>
<evidence type="ECO:0000313" key="7">
    <source>
        <dbReference type="EMBL" id="EGG04310.1"/>
    </source>
</evidence>
<feature type="compositionally biased region" description="Polar residues" evidence="6">
    <location>
        <begin position="349"/>
        <end position="360"/>
    </location>
</feature>
<dbReference type="InterPro" id="IPR027417">
    <property type="entry name" value="P-loop_NTPase"/>
</dbReference>
<organism evidence="8">
    <name type="scientific">Melampsora larici-populina (strain 98AG31 / pathotype 3-4-7)</name>
    <name type="common">Poplar leaf rust fungus</name>
    <dbReference type="NCBI Taxonomy" id="747676"/>
    <lineage>
        <taxon>Eukaryota</taxon>
        <taxon>Fungi</taxon>
        <taxon>Dikarya</taxon>
        <taxon>Basidiomycota</taxon>
        <taxon>Pucciniomycotina</taxon>
        <taxon>Pucciniomycetes</taxon>
        <taxon>Pucciniales</taxon>
        <taxon>Melampsoraceae</taxon>
        <taxon>Melampsora</taxon>
    </lineage>
</organism>
<comment type="catalytic activity">
    <reaction evidence="4">
        <text>Couples ATP hydrolysis with the unwinding of duplex DNA by translocating in the 3'-5' direction.</text>
        <dbReference type="EC" id="5.6.2.4"/>
    </reaction>
</comment>
<dbReference type="KEGG" id="mlr:MELLADRAFT_89519"/>
<protein>
    <recommendedName>
        <fullName evidence="5">DNA 3'-5' helicase</fullName>
        <ecNumber evidence="5">5.6.2.4</ecNumber>
    </recommendedName>
</protein>
<evidence type="ECO:0000256" key="6">
    <source>
        <dbReference type="SAM" id="MobiDB-lite"/>
    </source>
</evidence>
<name>F4RTN1_MELLP</name>
<dbReference type="InParanoid" id="F4RTN1"/>
<reference evidence="8" key="1">
    <citation type="journal article" date="2011" name="Proc. Natl. Acad. Sci. U.S.A.">
        <title>Obligate biotrophy features unraveled by the genomic analysis of rust fungi.</title>
        <authorList>
            <person name="Duplessis S."/>
            <person name="Cuomo C.A."/>
            <person name="Lin Y.-C."/>
            <person name="Aerts A."/>
            <person name="Tisserant E."/>
            <person name="Veneault-Fourrey C."/>
            <person name="Joly D.L."/>
            <person name="Hacquard S."/>
            <person name="Amselem J."/>
            <person name="Cantarel B.L."/>
            <person name="Chiu R."/>
            <person name="Coutinho P.M."/>
            <person name="Feau N."/>
            <person name="Field M."/>
            <person name="Frey P."/>
            <person name="Gelhaye E."/>
            <person name="Goldberg J."/>
            <person name="Grabherr M.G."/>
            <person name="Kodira C.D."/>
            <person name="Kohler A."/>
            <person name="Kuees U."/>
            <person name="Lindquist E.A."/>
            <person name="Lucas S.M."/>
            <person name="Mago R."/>
            <person name="Mauceli E."/>
            <person name="Morin E."/>
            <person name="Murat C."/>
            <person name="Pangilinan J.L."/>
            <person name="Park R."/>
            <person name="Pearson M."/>
            <person name="Quesneville H."/>
            <person name="Rouhier N."/>
            <person name="Sakthikumar S."/>
            <person name="Salamov A.A."/>
            <person name="Schmutz J."/>
            <person name="Selles B."/>
            <person name="Shapiro H."/>
            <person name="Tanguay P."/>
            <person name="Tuskan G.A."/>
            <person name="Henrissat B."/>
            <person name="Van de Peer Y."/>
            <person name="Rouze P."/>
            <person name="Ellis J.G."/>
            <person name="Dodds P.N."/>
            <person name="Schein J.E."/>
            <person name="Zhong S."/>
            <person name="Hamelin R.C."/>
            <person name="Grigoriev I.V."/>
            <person name="Szabo L.J."/>
            <person name="Martin F."/>
        </authorList>
    </citation>
    <scope>NUCLEOTIDE SEQUENCE [LARGE SCALE GENOMIC DNA]</scope>
    <source>
        <strain evidence="8">98AG31 / pathotype 3-4-7</strain>
    </source>
</reference>
<proteinExistence type="inferred from homology"/>
<dbReference type="PANTHER" id="PTHR13710">
    <property type="entry name" value="DNA HELICASE RECQ FAMILY MEMBER"/>
    <property type="match status" value="1"/>
</dbReference>
<dbReference type="Gene3D" id="3.40.50.300">
    <property type="entry name" value="P-loop containing nucleotide triphosphate hydrolases"/>
    <property type="match status" value="1"/>
</dbReference>
<sequence>MSFMSFVASDYGPGYLEDELYSDEDFGYGGNSRHKEDLCFDERPYASDEFLNLNIQEQKAAVASLFREKYPSEELQEAPINAVVGLLKHDDTFLLSGASFAQSRVPELFFHMIEKKHKPVVLVLNSIDTVGDQMVLEKQAVGITAVNLTWRTMNKDTLKKLKDNQYSFIYISPDVFLNNEDFAGLYDSNKFSRHLVLKVVNEAYWIYLWNLKKTEQSKNFSVHVTPEDVEKFRTTYRYNLAKSLNEISTVPLLLMSESCRPQAVVVIMGAMDPAISYQLAGKAGRDGHSSSLHVASEWFMPSILSEIERERSAGMPVCRCSNCDPKGAALLLRLLPYTNAADLESLMSSNFTKPQDNPLASQEEQENEESEDEESEESEDEESEDEESEDEESEDERSDNESPKDKKRAARQKELGCIPLNFDYRDGLSFGNRL</sequence>
<dbReference type="RefSeq" id="XP_007412439.1">
    <property type="nucleotide sequence ID" value="XM_007412377.1"/>
</dbReference>
<evidence type="ECO:0000256" key="5">
    <source>
        <dbReference type="ARBA" id="ARBA00034808"/>
    </source>
</evidence>
<evidence type="ECO:0000313" key="8">
    <source>
        <dbReference type="Proteomes" id="UP000001072"/>
    </source>
</evidence>
<dbReference type="OrthoDB" id="10261556at2759"/>
<evidence type="ECO:0000256" key="1">
    <source>
        <dbReference type="ARBA" id="ARBA00005446"/>
    </source>
</evidence>
<accession>F4RTN1</accession>
<feature type="compositionally biased region" description="Acidic residues" evidence="6">
    <location>
        <begin position="363"/>
        <end position="398"/>
    </location>
</feature>
<dbReference type="GO" id="GO:0003677">
    <property type="term" value="F:DNA binding"/>
    <property type="evidence" value="ECO:0007669"/>
    <property type="project" value="UniProtKB-KW"/>
</dbReference>
<dbReference type="Proteomes" id="UP000001072">
    <property type="component" value="Unassembled WGS sequence"/>
</dbReference>
<dbReference type="HOGENOM" id="CLU_631740_0_0_1"/>
<dbReference type="VEuPathDB" id="FungiDB:MELLADRAFT_89519"/>
<evidence type="ECO:0000256" key="2">
    <source>
        <dbReference type="ARBA" id="ARBA00023125"/>
    </source>
</evidence>
<evidence type="ECO:0000256" key="4">
    <source>
        <dbReference type="ARBA" id="ARBA00034617"/>
    </source>
</evidence>
<dbReference type="GO" id="GO:0009378">
    <property type="term" value="F:four-way junction helicase activity"/>
    <property type="evidence" value="ECO:0007669"/>
    <property type="project" value="TreeGrafter"/>
</dbReference>
<dbReference type="EC" id="5.6.2.4" evidence="5"/>
<evidence type="ECO:0000256" key="3">
    <source>
        <dbReference type="ARBA" id="ARBA00023235"/>
    </source>
</evidence>
<dbReference type="GO" id="GO:0000724">
    <property type="term" value="P:double-strand break repair via homologous recombination"/>
    <property type="evidence" value="ECO:0007669"/>
    <property type="project" value="TreeGrafter"/>
</dbReference>
<keyword evidence="2" id="KW-0238">DNA-binding</keyword>
<dbReference type="EMBL" id="GL883119">
    <property type="protein sequence ID" value="EGG04310.1"/>
    <property type="molecule type" value="Genomic_DNA"/>
</dbReference>
<keyword evidence="8" id="KW-1185">Reference proteome</keyword>
<keyword evidence="3" id="KW-0413">Isomerase</keyword>
<dbReference type="GO" id="GO:0043138">
    <property type="term" value="F:3'-5' DNA helicase activity"/>
    <property type="evidence" value="ECO:0007669"/>
    <property type="project" value="UniProtKB-EC"/>
</dbReference>
<dbReference type="PANTHER" id="PTHR13710:SF105">
    <property type="entry name" value="ATP-DEPENDENT DNA HELICASE Q1"/>
    <property type="match status" value="1"/>
</dbReference>
<dbReference type="AlphaFoldDB" id="F4RTN1"/>